<dbReference type="RefSeq" id="WP_369774642.1">
    <property type="nucleotide sequence ID" value="NZ_JBGEHV010000008.1"/>
</dbReference>
<dbReference type="EMBL" id="JBGEHV010000008">
    <property type="protein sequence ID" value="MEY8039073.1"/>
    <property type="molecule type" value="Genomic_DNA"/>
</dbReference>
<dbReference type="Proteomes" id="UP001564626">
    <property type="component" value="Unassembled WGS sequence"/>
</dbReference>
<dbReference type="InterPro" id="IPR012312">
    <property type="entry name" value="Hemerythrin-like"/>
</dbReference>
<dbReference type="PANTHER" id="PTHR35585">
    <property type="entry name" value="HHE DOMAIN PROTEIN (AFU_ORTHOLOGUE AFUA_4G00730)"/>
    <property type="match status" value="1"/>
</dbReference>
<evidence type="ECO:0000313" key="4">
    <source>
        <dbReference type="Proteomes" id="UP001564626"/>
    </source>
</evidence>
<accession>A0ABV4CDG4</accession>
<name>A0ABV4CDG4_9PSEU</name>
<organism evidence="3 4">
    <name type="scientific">Saccharopolyspora cebuensis</name>
    <dbReference type="NCBI Taxonomy" id="418759"/>
    <lineage>
        <taxon>Bacteria</taxon>
        <taxon>Bacillati</taxon>
        <taxon>Actinomycetota</taxon>
        <taxon>Actinomycetes</taxon>
        <taxon>Pseudonocardiales</taxon>
        <taxon>Pseudonocardiaceae</taxon>
        <taxon>Saccharopolyspora</taxon>
    </lineage>
</organism>
<dbReference type="CDD" id="cd12108">
    <property type="entry name" value="Hr-like"/>
    <property type="match status" value="1"/>
</dbReference>
<evidence type="ECO:0000313" key="3">
    <source>
        <dbReference type="EMBL" id="MEY8039073.1"/>
    </source>
</evidence>
<feature type="region of interest" description="Disordered" evidence="1">
    <location>
        <begin position="165"/>
        <end position="191"/>
    </location>
</feature>
<gene>
    <name evidence="3" type="ORF">AB8O55_06660</name>
</gene>
<sequence>MSDITQLILDDHERFRRQFAAMDDLTDPRQLQEVWRALADLLEVHAKAEEEIFYPELISRGSGAEDETLDAVGDHNDIRDGLHEAALHPVGSEPWHAAVRKARVANSNHMAEEEDDALPDFRRHADPGLREELGRRFQAFKDEHPGAAGLDVGDIDPQHYVEVVKQQLPGQRPAEPDGSLGIGGLRERGSA</sequence>
<feature type="domain" description="Hemerythrin-like" evidence="2">
    <location>
        <begin position="4"/>
        <end position="119"/>
    </location>
</feature>
<reference evidence="3 4" key="1">
    <citation type="submission" date="2024-08" db="EMBL/GenBank/DDBJ databases">
        <title>Genome mining of Saccharopolyspora cebuensis PGLac3 from Nigerian medicinal plant.</title>
        <authorList>
            <person name="Ezeobiora C.E."/>
            <person name="Igbokwe N.H."/>
            <person name="Amin D.H."/>
            <person name="Mendie U.E."/>
        </authorList>
    </citation>
    <scope>NUCLEOTIDE SEQUENCE [LARGE SCALE GENOMIC DNA]</scope>
    <source>
        <strain evidence="3 4">PGLac3</strain>
    </source>
</reference>
<comment type="caution">
    <text evidence="3">The sequence shown here is derived from an EMBL/GenBank/DDBJ whole genome shotgun (WGS) entry which is preliminary data.</text>
</comment>
<evidence type="ECO:0000259" key="2">
    <source>
        <dbReference type="Pfam" id="PF01814"/>
    </source>
</evidence>
<protein>
    <submittedName>
        <fullName evidence="3">Hemerythrin domain-containing protein</fullName>
    </submittedName>
</protein>
<dbReference type="PANTHER" id="PTHR35585:SF1">
    <property type="entry name" value="HHE DOMAIN PROTEIN (AFU_ORTHOLOGUE AFUA_4G00730)"/>
    <property type="match status" value="1"/>
</dbReference>
<dbReference type="Pfam" id="PF01814">
    <property type="entry name" value="Hemerythrin"/>
    <property type="match status" value="1"/>
</dbReference>
<proteinExistence type="predicted"/>
<dbReference type="Gene3D" id="1.20.120.520">
    <property type="entry name" value="nmb1532 protein domain like"/>
    <property type="match status" value="1"/>
</dbReference>
<evidence type="ECO:0000256" key="1">
    <source>
        <dbReference type="SAM" id="MobiDB-lite"/>
    </source>
</evidence>
<keyword evidence="4" id="KW-1185">Reference proteome</keyword>